<accession>A0A2S1PE54</accession>
<proteinExistence type="predicted"/>
<dbReference type="GeneID" id="65113200"/>
<protein>
    <submittedName>
        <fullName evidence="1">Initiator of head vertex</fullName>
    </submittedName>
</protein>
<dbReference type="RefSeq" id="YP_010095564.1">
    <property type="nucleotide sequence ID" value="NC_055746.1"/>
</dbReference>
<keyword evidence="2" id="KW-1185">Reference proteome</keyword>
<evidence type="ECO:0000313" key="1">
    <source>
        <dbReference type="EMBL" id="AWH14828.1"/>
    </source>
</evidence>
<reference evidence="1 2" key="1">
    <citation type="submission" date="2018-04" db="EMBL/GenBank/DDBJ databases">
        <title>Complete genome sequences of new Aeromonas and Pseudomonas phages promising in phage therapy dedicated to aquaculture.</title>
        <authorList>
            <person name="Kolsut J."/>
            <person name="Wojcik E."/>
            <person name="Wojtasik A."/>
            <person name="Dastych J."/>
        </authorList>
    </citation>
    <scope>NUCLEOTIDE SEQUENCE [LARGE SCALE GENOMIC DNA]</scope>
</reference>
<name>A0A2S1PE54_9CAUD</name>
<dbReference type="Proteomes" id="UP000246321">
    <property type="component" value="Segment"/>
</dbReference>
<dbReference type="InterPro" id="IPR021049">
    <property type="entry name" value="Phage_T4_Gp40"/>
</dbReference>
<sequence length="113" mass="13078">MASTTDDETPKNLNDAHALIQHAMENVKQELLIIDKSGKSHLVYIFDAHIHDGKLHVDYKAVNENDEIHQLVHEAMNAQVKQIMKDKEAQNWLKQSLKTFSSTIRTLFRRTRT</sequence>
<dbReference type="Pfam" id="PF11113">
    <property type="entry name" value="Phage_head_chap"/>
    <property type="match status" value="1"/>
</dbReference>
<evidence type="ECO:0000313" key="2">
    <source>
        <dbReference type="Proteomes" id="UP000246321"/>
    </source>
</evidence>
<dbReference type="KEGG" id="vg:65113200"/>
<organism evidence="1 2">
    <name type="scientific">Aeromonas phage 50AhydR13PP</name>
    <dbReference type="NCBI Taxonomy" id="2163978"/>
    <lineage>
        <taxon>Viruses</taxon>
        <taxon>Duplodnaviria</taxon>
        <taxon>Heunggongvirae</taxon>
        <taxon>Uroviricota</taxon>
        <taxon>Caudoviricetes</taxon>
        <taxon>Pantevenvirales</taxon>
        <taxon>Straboviridae</taxon>
        <taxon>Tulanevirus</taxon>
        <taxon>Tulanevirus 50ahydr13pp</taxon>
    </lineage>
</organism>
<dbReference type="EMBL" id="MH179476">
    <property type="protein sequence ID" value="AWH14828.1"/>
    <property type="molecule type" value="Genomic_DNA"/>
</dbReference>